<evidence type="ECO:0000313" key="11">
    <source>
        <dbReference type="EMBL" id="QUS36833.1"/>
    </source>
</evidence>
<evidence type="ECO:0000256" key="7">
    <source>
        <dbReference type="ARBA" id="ARBA00038151"/>
    </source>
</evidence>
<keyword evidence="5 10" id="KW-1133">Transmembrane helix</keyword>
<evidence type="ECO:0000256" key="10">
    <source>
        <dbReference type="SAM" id="Phobius"/>
    </source>
</evidence>
<dbReference type="FunFam" id="1.10.3730.20:FF:000001">
    <property type="entry name" value="Quaternary ammonium compound resistance transporter SugE"/>
    <property type="match status" value="1"/>
</dbReference>
<dbReference type="InterPro" id="IPR045324">
    <property type="entry name" value="Small_multidrug_res"/>
</dbReference>
<evidence type="ECO:0000256" key="4">
    <source>
        <dbReference type="ARBA" id="ARBA00022692"/>
    </source>
</evidence>
<dbReference type="PANTHER" id="PTHR30561:SF0">
    <property type="entry name" value="GUANIDINIUM EXPORTER"/>
    <property type="match status" value="1"/>
</dbReference>
<dbReference type="InterPro" id="IPR037185">
    <property type="entry name" value="EmrE-like"/>
</dbReference>
<dbReference type="Gene3D" id="1.10.3730.20">
    <property type="match status" value="1"/>
</dbReference>
<evidence type="ECO:0000313" key="12">
    <source>
        <dbReference type="Proteomes" id="UP000679284"/>
    </source>
</evidence>
<evidence type="ECO:0000256" key="3">
    <source>
        <dbReference type="ARBA" id="ARBA00022475"/>
    </source>
</evidence>
<organism evidence="11 12">
    <name type="scientific">Falsirhodobacter algicola</name>
    <dbReference type="NCBI Taxonomy" id="2692330"/>
    <lineage>
        <taxon>Bacteria</taxon>
        <taxon>Pseudomonadati</taxon>
        <taxon>Pseudomonadota</taxon>
        <taxon>Alphaproteobacteria</taxon>
        <taxon>Rhodobacterales</taxon>
        <taxon>Paracoccaceae</taxon>
        <taxon>Falsirhodobacter</taxon>
    </lineage>
</organism>
<proteinExistence type="inferred from homology"/>
<dbReference type="Pfam" id="PF00893">
    <property type="entry name" value="Multi_Drug_Res"/>
    <property type="match status" value="1"/>
</dbReference>
<accession>A0A8J8MV26</accession>
<evidence type="ECO:0000256" key="5">
    <source>
        <dbReference type="ARBA" id="ARBA00022989"/>
    </source>
</evidence>
<dbReference type="AlphaFoldDB" id="A0A8J8MV26"/>
<dbReference type="GO" id="GO:1990961">
    <property type="term" value="P:xenobiotic detoxification by transmembrane export across the plasma membrane"/>
    <property type="evidence" value="ECO:0007669"/>
    <property type="project" value="UniProtKB-ARBA"/>
</dbReference>
<feature type="transmembrane region" description="Helical" evidence="10">
    <location>
        <begin position="85"/>
        <end position="103"/>
    </location>
</feature>
<comment type="similarity">
    <text evidence="7">Belongs to the drug/metabolite transporter (DMT) superfamily. Small multidrug resistance (SMR) (TC 2.A.7.1) family. Gdx/SugE subfamily.</text>
</comment>
<evidence type="ECO:0000256" key="2">
    <source>
        <dbReference type="ARBA" id="ARBA00022448"/>
    </source>
</evidence>
<reference evidence="11" key="1">
    <citation type="submission" date="2020-01" db="EMBL/GenBank/DDBJ databases">
        <authorList>
            <person name="Yang Y."/>
            <person name="Kwon Y.M."/>
        </authorList>
    </citation>
    <scope>NUCLEOTIDE SEQUENCE</scope>
    <source>
        <strain evidence="11">PG104</strain>
    </source>
</reference>
<protein>
    <recommendedName>
        <fullName evidence="8">Guanidinium exporter</fullName>
    </recommendedName>
</protein>
<dbReference type="GO" id="GO:0005886">
    <property type="term" value="C:plasma membrane"/>
    <property type="evidence" value="ECO:0007669"/>
    <property type="project" value="UniProtKB-SubCell"/>
</dbReference>
<feature type="transmembrane region" description="Helical" evidence="10">
    <location>
        <begin position="29"/>
        <end position="49"/>
    </location>
</feature>
<dbReference type="PANTHER" id="PTHR30561">
    <property type="entry name" value="SMR FAMILY PROTON-DEPENDENT DRUG EFFLUX TRANSPORTER SUGE"/>
    <property type="match status" value="1"/>
</dbReference>
<feature type="transmembrane region" description="Helical" evidence="10">
    <location>
        <begin position="61"/>
        <end position="79"/>
    </location>
</feature>
<evidence type="ECO:0000256" key="9">
    <source>
        <dbReference type="RuleBase" id="RU003942"/>
    </source>
</evidence>
<evidence type="ECO:0000256" key="6">
    <source>
        <dbReference type="ARBA" id="ARBA00023136"/>
    </source>
</evidence>
<dbReference type="InterPro" id="IPR000390">
    <property type="entry name" value="Small_drug/metabolite_transptr"/>
</dbReference>
<dbReference type="RefSeq" id="WP_211785058.1">
    <property type="nucleotide sequence ID" value="NZ_CP047289.1"/>
</dbReference>
<evidence type="ECO:0000256" key="8">
    <source>
        <dbReference type="ARBA" id="ARBA00039168"/>
    </source>
</evidence>
<dbReference type="Proteomes" id="UP000679284">
    <property type="component" value="Chromosome"/>
</dbReference>
<keyword evidence="3" id="KW-1003">Cell membrane</keyword>
<keyword evidence="2" id="KW-0813">Transport</keyword>
<comment type="subcellular location">
    <subcellularLocation>
        <location evidence="1 9">Cell membrane</location>
        <topology evidence="1 9">Multi-pass membrane protein</topology>
    </subcellularLocation>
</comment>
<dbReference type="GO" id="GO:0022857">
    <property type="term" value="F:transmembrane transporter activity"/>
    <property type="evidence" value="ECO:0007669"/>
    <property type="project" value="InterPro"/>
</dbReference>
<keyword evidence="6 10" id="KW-0472">Membrane</keyword>
<gene>
    <name evidence="11" type="ORF">GR316_01485</name>
</gene>
<dbReference type="EMBL" id="CP047289">
    <property type="protein sequence ID" value="QUS36833.1"/>
    <property type="molecule type" value="Genomic_DNA"/>
</dbReference>
<sequence length="106" mass="11157">MPWIILLIAGLLEVGWSYSMKLSQGFTRPGMAVITLVLMFASVALLSLAMRTLPLGTAYTVWTGIGAIGAFVLGITVLGEAATPMRLLAALLIVAGLLLMKMASPH</sequence>
<dbReference type="SUPFAM" id="SSF103481">
    <property type="entry name" value="Multidrug resistance efflux transporter EmrE"/>
    <property type="match status" value="1"/>
</dbReference>
<dbReference type="KEGG" id="fap:GR316_01485"/>
<keyword evidence="4 9" id="KW-0812">Transmembrane</keyword>
<name>A0A8J8MV26_9RHOB</name>
<evidence type="ECO:0000256" key="1">
    <source>
        <dbReference type="ARBA" id="ARBA00004651"/>
    </source>
</evidence>
<keyword evidence="12" id="KW-1185">Reference proteome</keyword>